<evidence type="ECO:0000256" key="4">
    <source>
        <dbReference type="ARBA" id="ARBA00023163"/>
    </source>
</evidence>
<dbReference type="InterPro" id="IPR014757">
    <property type="entry name" value="Tscrpt_reg_IclR_C"/>
</dbReference>
<dbReference type="InterPro" id="IPR050707">
    <property type="entry name" value="HTH_MetabolicPath_Reg"/>
</dbReference>
<evidence type="ECO:0000256" key="1">
    <source>
        <dbReference type="ARBA" id="ARBA00022798"/>
    </source>
</evidence>
<name>H8G430_9PSEU</name>
<dbReference type="SUPFAM" id="SSF46785">
    <property type="entry name" value="Winged helix' DNA-binding domain"/>
    <property type="match status" value="1"/>
</dbReference>
<dbReference type="PANTHER" id="PTHR30136:SF24">
    <property type="entry name" value="HTH-TYPE TRANSCRIPTIONAL REPRESSOR ALLR"/>
    <property type="match status" value="1"/>
</dbReference>
<dbReference type="SMART" id="SM00346">
    <property type="entry name" value="HTH_ICLR"/>
    <property type="match status" value="1"/>
</dbReference>
<proteinExistence type="predicted"/>
<dbReference type="InterPro" id="IPR036388">
    <property type="entry name" value="WH-like_DNA-bd_sf"/>
</dbReference>
<dbReference type="HOGENOM" id="CLU_062618_6_4_11"/>
<evidence type="ECO:0000313" key="9">
    <source>
        <dbReference type="EMBL" id="EHY91128.1"/>
    </source>
</evidence>
<accession>H8G430</accession>
<feature type="domain" description="IclR-ED" evidence="8">
    <location>
        <begin position="127"/>
        <end position="309"/>
    </location>
</feature>
<dbReference type="GO" id="GO:0003677">
    <property type="term" value="F:DNA binding"/>
    <property type="evidence" value="ECO:0007669"/>
    <property type="project" value="UniProtKB-KW"/>
</dbReference>
<evidence type="ECO:0000313" key="10">
    <source>
        <dbReference type="Proteomes" id="UP000004705"/>
    </source>
</evidence>
<evidence type="ECO:0000256" key="5">
    <source>
        <dbReference type="ARBA" id="ARBA00058938"/>
    </source>
</evidence>
<reference evidence="9 10" key="1">
    <citation type="journal article" date="2012" name="Stand. Genomic Sci.">
        <title>Genome sequence of the soil bacterium Saccharomonospora azurea type strain (NA-128(T)).</title>
        <authorList>
            <person name="Klenk H.P."/>
            <person name="Held B."/>
            <person name="Lucas S."/>
            <person name="Lapidus A."/>
            <person name="Copeland A."/>
            <person name="Hammon N."/>
            <person name="Pitluck S."/>
            <person name="Goodwin L.A."/>
            <person name="Han C."/>
            <person name="Tapia R."/>
            <person name="Brambilla E.M."/>
            <person name="Potter G."/>
            <person name="Land M."/>
            <person name="Ivanova N."/>
            <person name="Rohde M."/>
            <person name="Goker M."/>
            <person name="Detter J.C."/>
            <person name="Kyrpides N.C."/>
            <person name="Woyke T."/>
        </authorList>
    </citation>
    <scope>NUCLEOTIDE SEQUENCE [LARGE SCALE GENOMIC DNA]</scope>
    <source>
        <strain evidence="9 10">NA-128</strain>
    </source>
</reference>
<evidence type="ECO:0000259" key="8">
    <source>
        <dbReference type="PROSITE" id="PS51078"/>
    </source>
</evidence>
<keyword evidence="3" id="KW-0238">DNA-binding</keyword>
<dbReference type="Gene3D" id="3.30.450.40">
    <property type="match status" value="1"/>
</dbReference>
<keyword evidence="10" id="KW-1185">Reference proteome</keyword>
<dbReference type="Gene3D" id="1.10.10.10">
    <property type="entry name" value="Winged helix-like DNA-binding domain superfamily/Winged helix DNA-binding domain"/>
    <property type="match status" value="1"/>
</dbReference>
<evidence type="ECO:0000259" key="7">
    <source>
        <dbReference type="PROSITE" id="PS51077"/>
    </source>
</evidence>
<keyword evidence="1" id="KW-0319">Glycerol metabolism</keyword>
<evidence type="ECO:0000256" key="6">
    <source>
        <dbReference type="ARBA" id="ARBA00070406"/>
    </source>
</evidence>
<dbReference type="PROSITE" id="PS51078">
    <property type="entry name" value="ICLR_ED"/>
    <property type="match status" value="1"/>
</dbReference>
<dbReference type="Proteomes" id="UP000004705">
    <property type="component" value="Chromosome"/>
</dbReference>
<evidence type="ECO:0000256" key="2">
    <source>
        <dbReference type="ARBA" id="ARBA00023015"/>
    </source>
</evidence>
<protein>
    <recommendedName>
        <fullName evidence="6">Glycerol operon regulatory protein</fullName>
    </recommendedName>
</protein>
<dbReference type="RefSeq" id="WP_005444925.1">
    <property type="nucleotide sequence ID" value="NZ_CM001466.1"/>
</dbReference>
<keyword evidence="4" id="KW-0804">Transcription</keyword>
<dbReference type="PANTHER" id="PTHR30136">
    <property type="entry name" value="HELIX-TURN-HELIX TRANSCRIPTIONAL REGULATOR, ICLR FAMILY"/>
    <property type="match status" value="1"/>
</dbReference>
<dbReference type="InterPro" id="IPR005471">
    <property type="entry name" value="Tscrpt_reg_IclR_N"/>
</dbReference>
<dbReference type="EMBL" id="CM001466">
    <property type="protein sequence ID" value="EHY91128.1"/>
    <property type="molecule type" value="Genomic_DNA"/>
</dbReference>
<dbReference type="Pfam" id="PF01614">
    <property type="entry name" value="IclR_C"/>
    <property type="match status" value="1"/>
</dbReference>
<dbReference type="FunFam" id="1.10.10.10:FF:000056">
    <property type="entry name" value="IclR family transcriptional regulator"/>
    <property type="match status" value="1"/>
</dbReference>
<comment type="function">
    <text evidence="5">May be an activator protein for the gylABX operon.</text>
</comment>
<feature type="domain" description="HTH iclR-type" evidence="7">
    <location>
        <begin position="65"/>
        <end position="126"/>
    </location>
</feature>
<organism evidence="9 10">
    <name type="scientific">Saccharomonospora azurea NA-128</name>
    <dbReference type="NCBI Taxonomy" id="882081"/>
    <lineage>
        <taxon>Bacteria</taxon>
        <taxon>Bacillati</taxon>
        <taxon>Actinomycetota</taxon>
        <taxon>Actinomycetes</taxon>
        <taxon>Pseudonocardiales</taxon>
        <taxon>Pseudonocardiaceae</taxon>
        <taxon>Saccharomonospora</taxon>
    </lineage>
</organism>
<dbReference type="SUPFAM" id="SSF55781">
    <property type="entry name" value="GAF domain-like"/>
    <property type="match status" value="1"/>
</dbReference>
<evidence type="ECO:0000256" key="3">
    <source>
        <dbReference type="ARBA" id="ARBA00023125"/>
    </source>
</evidence>
<dbReference type="InterPro" id="IPR029016">
    <property type="entry name" value="GAF-like_dom_sf"/>
</dbReference>
<keyword evidence="2" id="KW-0805">Transcription regulation</keyword>
<dbReference type="GO" id="GO:0006071">
    <property type="term" value="P:glycerol metabolic process"/>
    <property type="evidence" value="ECO:0007669"/>
    <property type="project" value="UniProtKB-KW"/>
</dbReference>
<dbReference type="GO" id="GO:0003700">
    <property type="term" value="F:DNA-binding transcription factor activity"/>
    <property type="evidence" value="ECO:0007669"/>
    <property type="project" value="TreeGrafter"/>
</dbReference>
<dbReference type="AlphaFoldDB" id="H8G430"/>
<dbReference type="InterPro" id="IPR036390">
    <property type="entry name" value="WH_DNA-bd_sf"/>
</dbReference>
<sequence>MRQQKQVRGPEGIRVASGLAAPPPGTSSYVVAQRMLWRLAYDSVMKKSGTDVHTLASGPAPQYPIESVDNALKILLLLGERSELRLTEVAEYLGVASSTAHRLLAMLQYRGFIRQDSRSKVYRPGTALTAVAFAILQRFDVRETVRPSLESLNRELSETVHLGILDGTVVRFIDAIESPRAVRVASRLGQSMPANCTSTGKALLAQLSTDDLRRLFPNEELDGLTSNSIRSRTDLEIELDGVRRRGYATSNEESEEGVSSVSVAFPAGQSPVSLAMNVSVPVSRMNRSDIRRIGETLMTKVSEAATLLH</sequence>
<gene>
    <name evidence="9" type="ORF">SacazDRAFT_04283</name>
</gene>
<dbReference type="GO" id="GO:0045892">
    <property type="term" value="P:negative regulation of DNA-templated transcription"/>
    <property type="evidence" value="ECO:0007669"/>
    <property type="project" value="TreeGrafter"/>
</dbReference>
<dbReference type="PROSITE" id="PS51077">
    <property type="entry name" value="HTH_ICLR"/>
    <property type="match status" value="1"/>
</dbReference>
<dbReference type="Pfam" id="PF09339">
    <property type="entry name" value="HTH_IclR"/>
    <property type="match status" value="1"/>
</dbReference>